<dbReference type="RefSeq" id="WP_279115778.1">
    <property type="nucleotide sequence ID" value="NZ_JAVDKR010000006.1"/>
</dbReference>
<keyword evidence="2" id="KW-0378">Hydrolase</keyword>
<evidence type="ECO:0000313" key="2">
    <source>
        <dbReference type="EMBL" id="MDQ2256296.1"/>
    </source>
</evidence>
<proteinExistence type="predicted"/>
<dbReference type="InterPro" id="IPR029058">
    <property type="entry name" value="AB_hydrolase_fold"/>
</dbReference>
<dbReference type="PANTHER" id="PTHR43798">
    <property type="entry name" value="MONOACYLGLYCEROL LIPASE"/>
    <property type="match status" value="1"/>
</dbReference>
<gene>
    <name evidence="2" type="ORF">RBJ67_09070</name>
</gene>
<feature type="domain" description="AB hydrolase-1" evidence="1">
    <location>
        <begin position="25"/>
        <end position="243"/>
    </location>
</feature>
<sequence length="256" mass="27387">MNSFYSRRAGCSVRWQDLPGSGDPVVFIHGLGCASSYEYPRVVCDPNFGARRAILIDLPGSGYSDKPEHYSYKTGDQARVVAELLDNIGVKTFWLYGHSMGGSIAIETAVLMQARLNGLIVSEPNFHAGGGMFSRSIAAQSEPQFVEHGYAQLLAAETSAWAGSLQSNAPFAVWRGATSLVEGASPDWEAQFLSLSCPITLIFGELSLPDKDVDSLKSKGVAVKIIPAAGHSMSWENPSALAQTLSDCLTGKKQPA</sequence>
<dbReference type="PANTHER" id="PTHR43798:SF33">
    <property type="entry name" value="HYDROLASE, PUTATIVE (AFU_ORTHOLOGUE AFUA_2G14860)-RELATED"/>
    <property type="match status" value="1"/>
</dbReference>
<dbReference type="SUPFAM" id="SSF53474">
    <property type="entry name" value="alpha/beta-Hydrolases"/>
    <property type="match status" value="1"/>
</dbReference>
<dbReference type="InterPro" id="IPR000073">
    <property type="entry name" value="AB_hydrolase_1"/>
</dbReference>
<dbReference type="EMBL" id="JAVDKS010000003">
    <property type="protein sequence ID" value="MDQ2256296.1"/>
    <property type="molecule type" value="Genomic_DNA"/>
</dbReference>
<evidence type="ECO:0000313" key="3">
    <source>
        <dbReference type="Proteomes" id="UP001225042"/>
    </source>
</evidence>
<accession>A0AAW8H5E8</accession>
<comment type="caution">
    <text evidence="2">The sequence shown here is derived from an EMBL/GenBank/DDBJ whole genome shotgun (WGS) entry which is preliminary data.</text>
</comment>
<dbReference type="AlphaFoldDB" id="A0AAW8H5E8"/>
<name>A0AAW8H5E8_9ENTR</name>
<dbReference type="GO" id="GO:0016787">
    <property type="term" value="F:hydrolase activity"/>
    <property type="evidence" value="ECO:0007669"/>
    <property type="project" value="UniProtKB-KW"/>
</dbReference>
<dbReference type="PRINTS" id="PR00111">
    <property type="entry name" value="ABHYDROLASE"/>
</dbReference>
<dbReference type="GO" id="GO:0016020">
    <property type="term" value="C:membrane"/>
    <property type="evidence" value="ECO:0007669"/>
    <property type="project" value="TreeGrafter"/>
</dbReference>
<protein>
    <submittedName>
        <fullName evidence="2">Alpha/beta hydrolase</fullName>
    </submittedName>
</protein>
<reference evidence="2 3" key="1">
    <citation type="submission" date="2023-08" db="EMBL/GenBank/DDBJ databases">
        <authorList>
            <person name="Dale J."/>
        </authorList>
    </citation>
    <scope>NUCLEOTIDE SEQUENCE [LARGE SCALE GENOMIC DNA]</scope>
    <source>
        <strain evidence="2 3">2023EL-00788</strain>
    </source>
</reference>
<dbReference type="InterPro" id="IPR050266">
    <property type="entry name" value="AB_hydrolase_sf"/>
</dbReference>
<keyword evidence="3" id="KW-1185">Reference proteome</keyword>
<organism evidence="2 3">
    <name type="scientific">Enterobacter soli</name>
    <dbReference type="NCBI Taxonomy" id="885040"/>
    <lineage>
        <taxon>Bacteria</taxon>
        <taxon>Pseudomonadati</taxon>
        <taxon>Pseudomonadota</taxon>
        <taxon>Gammaproteobacteria</taxon>
        <taxon>Enterobacterales</taxon>
        <taxon>Enterobacteriaceae</taxon>
        <taxon>Enterobacter</taxon>
    </lineage>
</organism>
<dbReference type="Gene3D" id="3.40.50.1820">
    <property type="entry name" value="alpha/beta hydrolase"/>
    <property type="match status" value="1"/>
</dbReference>
<dbReference type="Pfam" id="PF12697">
    <property type="entry name" value="Abhydrolase_6"/>
    <property type="match status" value="1"/>
</dbReference>
<evidence type="ECO:0000259" key="1">
    <source>
        <dbReference type="Pfam" id="PF12697"/>
    </source>
</evidence>
<dbReference type="Proteomes" id="UP001225042">
    <property type="component" value="Unassembled WGS sequence"/>
</dbReference>